<feature type="compositionally biased region" description="Low complexity" evidence="11">
    <location>
        <begin position="24"/>
        <end position="33"/>
    </location>
</feature>
<feature type="domain" description="Orange" evidence="13">
    <location>
        <begin position="297"/>
        <end position="332"/>
    </location>
</feature>
<evidence type="ECO:0000256" key="10">
    <source>
        <dbReference type="ARBA" id="ARBA00023242"/>
    </source>
</evidence>
<evidence type="ECO:0000256" key="3">
    <source>
        <dbReference type="ARBA" id="ARBA00022491"/>
    </source>
</evidence>
<dbReference type="EMBL" id="JAUNZN010000001">
    <property type="protein sequence ID" value="KAK4829245.1"/>
    <property type="molecule type" value="Genomic_DNA"/>
</dbReference>
<name>A0AAN7NNK6_MYCAM</name>
<reference evidence="14 15" key="1">
    <citation type="journal article" date="2023" name="J. Hered.">
        <title>Chromosome-level genome of the wood stork (Mycteria americana) provides insight into avian chromosome evolution.</title>
        <authorList>
            <person name="Flamio R. Jr."/>
            <person name="Ramstad K.M."/>
        </authorList>
    </citation>
    <scope>NUCLEOTIDE SEQUENCE [LARGE SCALE GENOMIC DNA]</scope>
    <source>
        <strain evidence="14">JAX WOST 10</strain>
    </source>
</reference>
<dbReference type="GO" id="GO:0048511">
    <property type="term" value="P:rhythmic process"/>
    <property type="evidence" value="ECO:0007669"/>
    <property type="project" value="UniProtKB-KW"/>
</dbReference>
<keyword evidence="5" id="KW-0832">Ubl conjugation</keyword>
<evidence type="ECO:0000313" key="14">
    <source>
        <dbReference type="EMBL" id="KAK4829245.1"/>
    </source>
</evidence>
<organism evidence="14 15">
    <name type="scientific">Mycteria americana</name>
    <name type="common">Wood stork</name>
    <dbReference type="NCBI Taxonomy" id="33587"/>
    <lineage>
        <taxon>Eukaryota</taxon>
        <taxon>Metazoa</taxon>
        <taxon>Chordata</taxon>
        <taxon>Craniata</taxon>
        <taxon>Vertebrata</taxon>
        <taxon>Euteleostomi</taxon>
        <taxon>Archelosauria</taxon>
        <taxon>Archosauria</taxon>
        <taxon>Dinosauria</taxon>
        <taxon>Saurischia</taxon>
        <taxon>Theropoda</taxon>
        <taxon>Coelurosauria</taxon>
        <taxon>Aves</taxon>
        <taxon>Neognathae</taxon>
        <taxon>Neoaves</taxon>
        <taxon>Aequornithes</taxon>
        <taxon>Ciconiiformes</taxon>
        <taxon>Ciconiidae</taxon>
        <taxon>Mycteria</taxon>
    </lineage>
</organism>
<evidence type="ECO:0000256" key="8">
    <source>
        <dbReference type="ARBA" id="ARBA00023125"/>
    </source>
</evidence>
<evidence type="ECO:0000256" key="9">
    <source>
        <dbReference type="ARBA" id="ARBA00023163"/>
    </source>
</evidence>
<evidence type="ECO:0000256" key="2">
    <source>
        <dbReference type="ARBA" id="ARBA00004496"/>
    </source>
</evidence>
<evidence type="ECO:0000256" key="4">
    <source>
        <dbReference type="ARBA" id="ARBA00022499"/>
    </source>
</evidence>
<accession>A0AAN7NNK6</accession>
<dbReference type="SUPFAM" id="SSF158457">
    <property type="entry name" value="Orange domain-like"/>
    <property type="match status" value="1"/>
</dbReference>
<keyword evidence="8" id="KW-0238">DNA-binding</keyword>
<dbReference type="Gene3D" id="6.10.250.980">
    <property type="match status" value="1"/>
</dbReference>
<dbReference type="Pfam" id="PF07527">
    <property type="entry name" value="Hairy_orange"/>
    <property type="match status" value="1"/>
</dbReference>
<evidence type="ECO:0000256" key="6">
    <source>
        <dbReference type="ARBA" id="ARBA00023015"/>
    </source>
</evidence>
<dbReference type="GO" id="GO:0005737">
    <property type="term" value="C:cytoplasm"/>
    <property type="evidence" value="ECO:0007669"/>
    <property type="project" value="UniProtKB-SubCell"/>
</dbReference>
<dbReference type="PANTHER" id="PTHR10985">
    <property type="entry name" value="BASIC HELIX-LOOP-HELIX TRANSCRIPTION FACTOR, HES-RELATED"/>
    <property type="match status" value="1"/>
</dbReference>
<dbReference type="InterPro" id="IPR003650">
    <property type="entry name" value="Orange_dom"/>
</dbReference>
<keyword evidence="9" id="KW-0804">Transcription</keyword>
<dbReference type="InterPro" id="IPR036638">
    <property type="entry name" value="HLH_DNA-bd_sf"/>
</dbReference>
<evidence type="ECO:0000256" key="11">
    <source>
        <dbReference type="SAM" id="MobiDB-lite"/>
    </source>
</evidence>
<proteinExistence type="predicted"/>
<dbReference type="SMART" id="SM00353">
    <property type="entry name" value="HLH"/>
    <property type="match status" value="1"/>
</dbReference>
<dbReference type="InterPro" id="IPR050370">
    <property type="entry name" value="HES_HEY"/>
</dbReference>
<dbReference type="Gene3D" id="4.10.280.10">
    <property type="entry name" value="Helix-loop-helix DNA-binding domain"/>
    <property type="match status" value="1"/>
</dbReference>
<feature type="region of interest" description="Disordered" evidence="11">
    <location>
        <begin position="1"/>
        <end position="61"/>
    </location>
</feature>
<dbReference type="CDD" id="cd19750">
    <property type="entry name" value="bHLH-O_DEC2"/>
    <property type="match status" value="1"/>
</dbReference>
<dbReference type="GO" id="GO:0006355">
    <property type="term" value="P:regulation of DNA-templated transcription"/>
    <property type="evidence" value="ECO:0007669"/>
    <property type="project" value="InterPro"/>
</dbReference>
<dbReference type="PROSITE" id="PS50888">
    <property type="entry name" value="BHLH"/>
    <property type="match status" value="1"/>
</dbReference>
<protein>
    <recommendedName>
        <fullName evidence="16">Basic helix-loop-helix family member e41</fullName>
    </recommendedName>
</protein>
<gene>
    <name evidence="14" type="ORF">QYF61_002531</name>
</gene>
<feature type="compositionally biased region" description="Low complexity" evidence="11">
    <location>
        <begin position="340"/>
        <end position="360"/>
    </location>
</feature>
<evidence type="ECO:0000256" key="5">
    <source>
        <dbReference type="ARBA" id="ARBA00022843"/>
    </source>
</evidence>
<dbReference type="Pfam" id="PF00010">
    <property type="entry name" value="HLH"/>
    <property type="match status" value="1"/>
</dbReference>
<dbReference type="FunFam" id="4.10.280.10:FF:000020">
    <property type="entry name" value="class E basic helix-loop-helix protein 40"/>
    <property type="match status" value="1"/>
</dbReference>
<keyword evidence="7" id="KW-0090">Biological rhythms</keyword>
<feature type="region of interest" description="Disordered" evidence="11">
    <location>
        <begin position="599"/>
        <end position="622"/>
    </location>
</feature>
<dbReference type="Proteomes" id="UP001333110">
    <property type="component" value="Unassembled WGS sequence"/>
</dbReference>
<feature type="region of interest" description="Disordered" evidence="11">
    <location>
        <begin position="389"/>
        <end position="460"/>
    </location>
</feature>
<keyword evidence="3" id="KW-0678">Repressor</keyword>
<keyword evidence="10" id="KW-0539">Nucleus</keyword>
<evidence type="ECO:0000313" key="15">
    <source>
        <dbReference type="Proteomes" id="UP001333110"/>
    </source>
</evidence>
<feature type="domain" description="BHLH" evidence="12">
    <location>
        <begin position="210"/>
        <end position="265"/>
    </location>
</feature>
<keyword evidence="6" id="KW-0805">Transcription regulation</keyword>
<evidence type="ECO:0008006" key="16">
    <source>
        <dbReference type="Google" id="ProtNLM"/>
    </source>
</evidence>
<keyword evidence="4" id="KW-1017">Isopeptide bond</keyword>
<comment type="subcellular location">
    <subcellularLocation>
        <location evidence="2">Cytoplasm</location>
    </subcellularLocation>
    <subcellularLocation>
        <location evidence="1">Nucleus</location>
    </subcellularLocation>
</comment>
<dbReference type="SUPFAM" id="SSF47459">
    <property type="entry name" value="HLH, helix-loop-helix DNA-binding domain"/>
    <property type="match status" value="1"/>
</dbReference>
<sequence>MITRSAAGRTRGEAAVSQGGPGPAAGTPPAARGGPPPPRSRPPRPRPRPPPARRAPHVSRVRGWLAARVPRGQARRGTAAAAAAAAGANRGAACAAGVCAAAGARRAGGAAAAAAGGTNCRTLSPLHGRGGRRLHVRSVARGSPKTDLSIPQARSQAATKRQPLPDMDEGISRLPERQLLEHRDFIGLDYPSLYMCKPKRGVKRDESKETYKLPHRLIEKKRRDRINECIAQLKDLLPEHLKLTTLGHLEKAVVLELTLKHLKALTALTEQQHQKIIALQNGERSMKSPVQADLDAFHSGFQTCAKEVLQYLSRFESWTPREQRCAQLLGHLHSISSQFLPGPQLLSQPPGPLSKGSSSSPPAPPCAPGHKPEGQANCVPVIQRTHAAELSAETDTDTDSGYGGEGEARPERGPAAAAAGGTLPALAIKQEPSGDEAPPAPKRLKLDRGGSPLPGPPGLAARSAEAAAAAAAAALVRPDAALLGSLMALGAGGGGAPFGQPPAAAPFCLPFYFISPSAAAAYMQPFLDKGSLEKYLYPAAPIPLLYPGIPAQAAAAAAAAAASFPCLSSVLGPAEKAAAAAGLPPAPHLPHPFAAAAGLAAAAEPGEEAEAAAADEPGAEGP</sequence>
<feature type="region of interest" description="Disordered" evidence="11">
    <location>
        <begin position="340"/>
        <end position="376"/>
    </location>
</feature>
<evidence type="ECO:0000256" key="7">
    <source>
        <dbReference type="ARBA" id="ARBA00023108"/>
    </source>
</evidence>
<evidence type="ECO:0000259" key="13">
    <source>
        <dbReference type="PROSITE" id="PS51054"/>
    </source>
</evidence>
<feature type="region of interest" description="Disordered" evidence="11">
    <location>
        <begin position="138"/>
        <end position="169"/>
    </location>
</feature>
<keyword evidence="15" id="KW-1185">Reference proteome</keyword>
<dbReference type="AlphaFoldDB" id="A0AAN7NNK6"/>
<evidence type="ECO:0000256" key="1">
    <source>
        <dbReference type="ARBA" id="ARBA00004123"/>
    </source>
</evidence>
<dbReference type="GO" id="GO:0046983">
    <property type="term" value="F:protein dimerization activity"/>
    <property type="evidence" value="ECO:0007669"/>
    <property type="project" value="InterPro"/>
</dbReference>
<comment type="caution">
    <text evidence="14">The sequence shown here is derived from an EMBL/GenBank/DDBJ whole genome shotgun (WGS) entry which is preliminary data.</text>
</comment>
<dbReference type="SMART" id="SM00511">
    <property type="entry name" value="ORANGE"/>
    <property type="match status" value="1"/>
</dbReference>
<dbReference type="GO" id="GO:0005634">
    <property type="term" value="C:nucleus"/>
    <property type="evidence" value="ECO:0007669"/>
    <property type="project" value="UniProtKB-SubCell"/>
</dbReference>
<evidence type="ECO:0000259" key="12">
    <source>
        <dbReference type="PROSITE" id="PS50888"/>
    </source>
</evidence>
<dbReference type="InterPro" id="IPR011598">
    <property type="entry name" value="bHLH_dom"/>
</dbReference>
<dbReference type="PROSITE" id="PS51054">
    <property type="entry name" value="ORANGE"/>
    <property type="match status" value="1"/>
</dbReference>
<dbReference type="GO" id="GO:0003677">
    <property type="term" value="F:DNA binding"/>
    <property type="evidence" value="ECO:0007669"/>
    <property type="project" value="UniProtKB-KW"/>
</dbReference>